<organism evidence="1 2">
    <name type="scientific">Paenibacillus mesotrionivorans</name>
    <dbReference type="NCBI Taxonomy" id="3160968"/>
    <lineage>
        <taxon>Bacteria</taxon>
        <taxon>Bacillati</taxon>
        <taxon>Bacillota</taxon>
        <taxon>Bacilli</taxon>
        <taxon>Bacillales</taxon>
        <taxon>Paenibacillaceae</taxon>
        <taxon>Paenibacillus</taxon>
    </lineage>
</organism>
<keyword evidence="2" id="KW-1185">Reference proteome</keyword>
<gene>
    <name evidence="1" type="ORF">ACI1P1_24100</name>
</gene>
<dbReference type="Proteomes" id="UP001631969">
    <property type="component" value="Unassembled WGS sequence"/>
</dbReference>
<sequence length="83" mass="9402">MIVLSFMGYEDVYNVKQQVKTHEIQDPSLLWGLSVVKSLIGTETLESEDGYVTIRPKPMQEDELLPLGEFLKAAEEGKFLLSQ</sequence>
<dbReference type="EMBL" id="JBJURJ010000018">
    <property type="protein sequence ID" value="MFM9331381.1"/>
    <property type="molecule type" value="Genomic_DNA"/>
</dbReference>
<name>A0ACC7P5Z7_9BACL</name>
<protein>
    <submittedName>
        <fullName evidence="1">Uncharacterized protein</fullName>
    </submittedName>
</protein>
<comment type="caution">
    <text evidence="1">The sequence shown here is derived from an EMBL/GenBank/DDBJ whole genome shotgun (WGS) entry which is preliminary data.</text>
</comment>
<evidence type="ECO:0000313" key="2">
    <source>
        <dbReference type="Proteomes" id="UP001631969"/>
    </source>
</evidence>
<evidence type="ECO:0000313" key="1">
    <source>
        <dbReference type="EMBL" id="MFM9331381.1"/>
    </source>
</evidence>
<reference evidence="1" key="1">
    <citation type="submission" date="2024-12" db="EMBL/GenBank/DDBJ databases">
        <authorList>
            <person name="Wu N."/>
        </authorList>
    </citation>
    <scope>NUCLEOTIDE SEQUENCE</scope>
    <source>
        <strain evidence="1">P15</strain>
    </source>
</reference>
<proteinExistence type="predicted"/>
<accession>A0ACC7P5Z7</accession>